<protein>
    <submittedName>
        <fullName evidence="1">Uncharacterized protein</fullName>
    </submittedName>
</protein>
<sequence>MPYVKHRYTTQSTPWTLSLHHHYHRYVFPAYLNDSPRGRGTAPFVPHKMPNDTTNLDAREAESVPGRGTAAAPAVVLTPMGNVNLNEYMKAGSRTLILGQASLRRAS</sequence>
<dbReference type="AlphaFoldDB" id="A0A4Q9MT77"/>
<keyword evidence="3" id="KW-1185">Reference proteome</keyword>
<evidence type="ECO:0000313" key="2">
    <source>
        <dbReference type="EMBL" id="TBU58206.1"/>
    </source>
</evidence>
<dbReference type="EMBL" id="ML143401">
    <property type="protein sequence ID" value="TBU31090.1"/>
    <property type="molecule type" value="Genomic_DNA"/>
</dbReference>
<gene>
    <name evidence="2" type="ORF">BD310DRAFT_927562</name>
    <name evidence="1" type="ORF">BD311DRAFT_753215</name>
</gene>
<name>A0A4Q9MT77_9APHY</name>
<organism evidence="1">
    <name type="scientific">Dichomitus squalens</name>
    <dbReference type="NCBI Taxonomy" id="114155"/>
    <lineage>
        <taxon>Eukaryota</taxon>
        <taxon>Fungi</taxon>
        <taxon>Dikarya</taxon>
        <taxon>Basidiomycota</taxon>
        <taxon>Agaricomycotina</taxon>
        <taxon>Agaricomycetes</taxon>
        <taxon>Polyporales</taxon>
        <taxon>Polyporaceae</taxon>
        <taxon>Dichomitus</taxon>
    </lineage>
</organism>
<dbReference type="Proteomes" id="UP000292957">
    <property type="component" value="Unassembled WGS sequence"/>
</dbReference>
<evidence type="ECO:0000313" key="1">
    <source>
        <dbReference type="EMBL" id="TBU31090.1"/>
    </source>
</evidence>
<proteinExistence type="predicted"/>
<dbReference type="EMBL" id="ML145127">
    <property type="protein sequence ID" value="TBU58206.1"/>
    <property type="molecule type" value="Genomic_DNA"/>
</dbReference>
<reference evidence="1 3" key="1">
    <citation type="submission" date="2019-01" db="EMBL/GenBank/DDBJ databases">
        <title>Draft genome sequences of three monokaryotic isolates of the white-rot basidiomycete fungus Dichomitus squalens.</title>
        <authorList>
            <consortium name="DOE Joint Genome Institute"/>
            <person name="Lopez S.C."/>
            <person name="Andreopoulos B."/>
            <person name="Pangilinan J."/>
            <person name="Lipzen A."/>
            <person name="Riley R."/>
            <person name="Ahrendt S."/>
            <person name="Ng V."/>
            <person name="Barry K."/>
            <person name="Daum C."/>
            <person name="Grigoriev I.V."/>
            <person name="Hilden K.S."/>
            <person name="Makela M.R."/>
            <person name="de Vries R.P."/>
        </authorList>
    </citation>
    <scope>NUCLEOTIDE SEQUENCE [LARGE SCALE GENOMIC DNA]</scope>
    <source>
        <strain evidence="2 3">CBS 464.89</strain>
        <strain evidence="1">OM18370.1</strain>
    </source>
</reference>
<evidence type="ECO:0000313" key="3">
    <source>
        <dbReference type="Proteomes" id="UP000292082"/>
    </source>
</evidence>
<accession>A0A4Q9MT77</accession>
<dbReference type="Proteomes" id="UP000292082">
    <property type="component" value="Unassembled WGS sequence"/>
</dbReference>